<keyword evidence="3" id="KW-0731">Sigma factor</keyword>
<dbReference type="SUPFAM" id="SSF88946">
    <property type="entry name" value="Sigma2 domain of RNA polymerase sigma factors"/>
    <property type="match status" value="1"/>
</dbReference>
<dbReference type="Pfam" id="PF04542">
    <property type="entry name" value="Sigma70_r2"/>
    <property type="match status" value="1"/>
</dbReference>
<evidence type="ECO:0008006" key="9">
    <source>
        <dbReference type="Google" id="ProtNLM"/>
    </source>
</evidence>
<dbReference type="InterPro" id="IPR013249">
    <property type="entry name" value="RNA_pol_sigma70_r4_t2"/>
</dbReference>
<comment type="caution">
    <text evidence="7">The sequence shown here is derived from an EMBL/GenBank/DDBJ whole genome shotgun (WGS) entry which is preliminary data.</text>
</comment>
<dbReference type="GO" id="GO:0003677">
    <property type="term" value="F:DNA binding"/>
    <property type="evidence" value="ECO:0007669"/>
    <property type="project" value="InterPro"/>
</dbReference>
<dbReference type="Pfam" id="PF08281">
    <property type="entry name" value="Sigma70_r4_2"/>
    <property type="match status" value="1"/>
</dbReference>
<dbReference type="InterPro" id="IPR036388">
    <property type="entry name" value="WH-like_DNA-bd_sf"/>
</dbReference>
<sequence length="195" mass="22837">MNWKIGELLMDDLKIIESCLLGNTEVFSRLIDSYKNMVYNLAYRMSNNPQEAEDISQEAFLRAFQSLVRFNSSYKFSTWLYQITLNIIRDRFKKKELNCVSLDTPLEKDDSEFYPQPADLTHNPEQIIAQQENTQTIEQAILSLPLKYREVIVLRHLQDLSYVEISNILKIPAGTIKIRLYRAREQLKKILADSV</sequence>
<dbReference type="Gene3D" id="1.10.10.10">
    <property type="entry name" value="Winged helix-like DNA-binding domain superfamily/Winged helix DNA-binding domain"/>
    <property type="match status" value="1"/>
</dbReference>
<dbReference type="AlphaFoldDB" id="A0A2M8CDH1"/>
<dbReference type="PANTHER" id="PTHR43133:SF51">
    <property type="entry name" value="RNA POLYMERASE SIGMA FACTOR"/>
    <property type="match status" value="1"/>
</dbReference>
<dbReference type="CDD" id="cd06171">
    <property type="entry name" value="Sigma70_r4"/>
    <property type="match status" value="1"/>
</dbReference>
<comment type="similarity">
    <text evidence="1">Belongs to the sigma-70 factor family. ECF subfamily.</text>
</comment>
<proteinExistence type="inferred from homology"/>
<dbReference type="PANTHER" id="PTHR43133">
    <property type="entry name" value="RNA POLYMERASE ECF-TYPE SIGMA FACTO"/>
    <property type="match status" value="1"/>
</dbReference>
<accession>A0A2M8CDH1</accession>
<gene>
    <name evidence="7" type="ORF">CO097_03330</name>
</gene>
<feature type="domain" description="RNA polymerase sigma factor 70 region 4 type 2" evidence="6">
    <location>
        <begin position="136"/>
        <end position="187"/>
    </location>
</feature>
<dbReference type="Gene3D" id="1.10.1740.10">
    <property type="match status" value="1"/>
</dbReference>
<dbReference type="SUPFAM" id="SSF88659">
    <property type="entry name" value="Sigma3 and sigma4 domains of RNA polymerase sigma factors"/>
    <property type="match status" value="1"/>
</dbReference>
<organism evidence="7 8">
    <name type="scientific">Candidatus Infernicultor aquiphilus</name>
    <dbReference type="NCBI Taxonomy" id="1805029"/>
    <lineage>
        <taxon>Bacteria</taxon>
        <taxon>Pseudomonadati</taxon>
        <taxon>Atribacterota</taxon>
        <taxon>Candidatus Phoenicimicrobiia</taxon>
        <taxon>Candidatus Pheonicimicrobiales</taxon>
        <taxon>Candidatus Phoenicimicrobiaceae</taxon>
        <taxon>Candidatus Infernicultor</taxon>
    </lineage>
</organism>
<dbReference type="InterPro" id="IPR007627">
    <property type="entry name" value="RNA_pol_sigma70_r2"/>
</dbReference>
<reference evidence="7 8" key="1">
    <citation type="submission" date="2017-09" db="EMBL/GenBank/DDBJ databases">
        <title>Depth-based differentiation of microbial function through sediment-hosted aquifers and enrichment of novel symbionts in the deep terrestrial subsurface.</title>
        <authorList>
            <person name="Probst A.J."/>
            <person name="Ladd B."/>
            <person name="Jarett J.K."/>
            <person name="Geller-Mcgrath D.E."/>
            <person name="Sieber C.M."/>
            <person name="Emerson J.B."/>
            <person name="Anantharaman K."/>
            <person name="Thomas B.C."/>
            <person name="Malmstrom R."/>
            <person name="Stieglmeier M."/>
            <person name="Klingl A."/>
            <person name="Woyke T."/>
            <person name="Ryan C.M."/>
            <person name="Banfield J.F."/>
        </authorList>
    </citation>
    <scope>NUCLEOTIDE SEQUENCE [LARGE SCALE GENOMIC DNA]</scope>
    <source>
        <strain evidence="7">CG_4_9_14_3_um_filter_33_16</strain>
    </source>
</reference>
<dbReference type="GO" id="GO:0016987">
    <property type="term" value="F:sigma factor activity"/>
    <property type="evidence" value="ECO:0007669"/>
    <property type="project" value="UniProtKB-KW"/>
</dbReference>
<dbReference type="GO" id="GO:0006352">
    <property type="term" value="P:DNA-templated transcription initiation"/>
    <property type="evidence" value="ECO:0007669"/>
    <property type="project" value="InterPro"/>
</dbReference>
<protein>
    <recommendedName>
        <fullName evidence="9">RNA polymerase subunit sigma-24</fullName>
    </recommendedName>
</protein>
<dbReference type="InterPro" id="IPR013325">
    <property type="entry name" value="RNA_pol_sigma_r2"/>
</dbReference>
<evidence type="ECO:0000256" key="4">
    <source>
        <dbReference type="ARBA" id="ARBA00023163"/>
    </source>
</evidence>
<dbReference type="InterPro" id="IPR039425">
    <property type="entry name" value="RNA_pol_sigma-70-like"/>
</dbReference>
<evidence type="ECO:0000259" key="5">
    <source>
        <dbReference type="Pfam" id="PF04542"/>
    </source>
</evidence>
<keyword evidence="4" id="KW-0804">Transcription</keyword>
<name>A0A2M8CDH1_9BACT</name>
<evidence type="ECO:0000256" key="3">
    <source>
        <dbReference type="ARBA" id="ARBA00023082"/>
    </source>
</evidence>
<dbReference type="InterPro" id="IPR013324">
    <property type="entry name" value="RNA_pol_sigma_r3/r4-like"/>
</dbReference>
<dbReference type="InterPro" id="IPR014284">
    <property type="entry name" value="RNA_pol_sigma-70_dom"/>
</dbReference>
<evidence type="ECO:0000259" key="6">
    <source>
        <dbReference type="Pfam" id="PF08281"/>
    </source>
</evidence>
<evidence type="ECO:0000256" key="1">
    <source>
        <dbReference type="ARBA" id="ARBA00010641"/>
    </source>
</evidence>
<evidence type="ECO:0000256" key="2">
    <source>
        <dbReference type="ARBA" id="ARBA00023015"/>
    </source>
</evidence>
<dbReference type="Proteomes" id="UP000228560">
    <property type="component" value="Unassembled WGS sequence"/>
</dbReference>
<feature type="domain" description="RNA polymerase sigma-70 region 2" evidence="5">
    <location>
        <begin position="30"/>
        <end position="95"/>
    </location>
</feature>
<dbReference type="NCBIfam" id="TIGR02937">
    <property type="entry name" value="sigma70-ECF"/>
    <property type="match status" value="1"/>
</dbReference>
<evidence type="ECO:0000313" key="7">
    <source>
        <dbReference type="EMBL" id="PJB57115.1"/>
    </source>
</evidence>
<keyword evidence="2" id="KW-0805">Transcription regulation</keyword>
<evidence type="ECO:0000313" key="8">
    <source>
        <dbReference type="Proteomes" id="UP000228560"/>
    </source>
</evidence>
<dbReference type="EMBL" id="PFTV01000084">
    <property type="protein sequence ID" value="PJB57115.1"/>
    <property type="molecule type" value="Genomic_DNA"/>
</dbReference>